<dbReference type="Gene3D" id="1.25.40.10">
    <property type="entry name" value="Tetratricopeptide repeat domain"/>
    <property type="match status" value="1"/>
</dbReference>
<evidence type="ECO:0000256" key="4">
    <source>
        <dbReference type="ARBA" id="ARBA00023163"/>
    </source>
</evidence>
<dbReference type="RefSeq" id="WP_203869708.1">
    <property type="nucleotide sequence ID" value="NZ_BONW01000036.1"/>
</dbReference>
<dbReference type="Gene3D" id="1.10.10.10">
    <property type="entry name" value="Winged helix-like DNA-binding domain superfamily/Winged helix DNA-binding domain"/>
    <property type="match status" value="1"/>
</dbReference>
<organism evidence="8 9">
    <name type="scientific">Plantactinospora endophytica</name>
    <dbReference type="NCBI Taxonomy" id="673535"/>
    <lineage>
        <taxon>Bacteria</taxon>
        <taxon>Bacillati</taxon>
        <taxon>Actinomycetota</taxon>
        <taxon>Actinomycetes</taxon>
        <taxon>Micromonosporales</taxon>
        <taxon>Micromonosporaceae</taxon>
        <taxon>Plantactinospora</taxon>
    </lineage>
</organism>
<proteinExistence type="inferred from homology"/>
<evidence type="ECO:0000259" key="7">
    <source>
        <dbReference type="PROSITE" id="PS51755"/>
    </source>
</evidence>
<dbReference type="PROSITE" id="PS51755">
    <property type="entry name" value="OMPR_PHOB"/>
    <property type="match status" value="1"/>
</dbReference>
<dbReference type="SUPFAM" id="SSF52540">
    <property type="entry name" value="P-loop containing nucleoside triphosphate hydrolases"/>
    <property type="match status" value="1"/>
</dbReference>
<dbReference type="Pfam" id="PF03704">
    <property type="entry name" value="BTAD"/>
    <property type="match status" value="1"/>
</dbReference>
<comment type="caution">
    <text evidence="8">The sequence shown here is derived from an EMBL/GenBank/DDBJ whole genome shotgun (WGS) entry which is preliminary data.</text>
</comment>
<dbReference type="PRINTS" id="PR00364">
    <property type="entry name" value="DISEASERSIST"/>
</dbReference>
<dbReference type="PANTHER" id="PTHR35807">
    <property type="entry name" value="TRANSCRIPTIONAL REGULATOR REDD-RELATED"/>
    <property type="match status" value="1"/>
</dbReference>
<sequence>MEETSFGGSQLEPRFHVLGELLIRVDGVAVPPPGRGERTLLGVLLLAAGEGLGEGVPDDRLLELVWGPGRGSRRALQCAVSRLRSWLRERIGSSCRMARTGTGYRLDVPTGSVDLTRFRDQLRAAAGTGDAARHLGYLSAALQEWRGPVLGGGLEWLATEPIVVTLDQARNEAACRLADLALLTGRPGDAVPLLTQAATAAPYDEPVQAGLVRLLEASGRHAEAARQVDKLRCRLTHDLGVAPSGDLGLTRPAWSPFAELTARPPAQLPPDLPDFTGRRTEIQALCDRVSGSGGWGGSRTMTVSAVTGMAGTGKSTLVVHVAHRVAALFPDGQLYADLRGTEARPVDPAEVLGWFLHALRVPGTELPDAPTERAALFRTCTAGRRLLVLLDNAAGAEQVRPLLPGAAGCAVLVSSRDSLVRLAGAHRLELGPFAPDEAVLLFQTVTGRTAAGADPRAAEVAGFCGHLPLAVRIAAARLAARPRLGLDRLIAALRDEDRRLGELAVDGMSVRAALEPSYQRLDGEHRRALRLLGLLSVPHFATWLASAAVRTSPETASAQLETLADARLLEVLGDDPAGQVRYRIPELVRLYARERARTEDSSRTRRTAVRRALRDCLDRAESARRRLSGQPSPDLPPARPAPPGSALAWFDAEADVLPALVGQGLAYGLDDLVVRLTHTVAAYYRLRCRYDDWRDIHGMALRAAEHAGDRSERESLLASLSRFEQCPGT</sequence>
<dbReference type="InterPro" id="IPR005158">
    <property type="entry name" value="BTAD"/>
</dbReference>
<evidence type="ECO:0000313" key="8">
    <source>
        <dbReference type="EMBL" id="GIG91310.1"/>
    </source>
</evidence>
<evidence type="ECO:0000256" key="1">
    <source>
        <dbReference type="ARBA" id="ARBA00005820"/>
    </source>
</evidence>
<feature type="compositionally biased region" description="Pro residues" evidence="6">
    <location>
        <begin position="633"/>
        <end position="643"/>
    </location>
</feature>
<evidence type="ECO:0000256" key="2">
    <source>
        <dbReference type="ARBA" id="ARBA00023015"/>
    </source>
</evidence>
<keyword evidence="3 5" id="KW-0238">DNA-binding</keyword>
<name>A0ABQ4E9F9_9ACTN</name>
<evidence type="ECO:0000256" key="6">
    <source>
        <dbReference type="SAM" id="MobiDB-lite"/>
    </source>
</evidence>
<dbReference type="InterPro" id="IPR051677">
    <property type="entry name" value="AfsR-DnrI-RedD_regulator"/>
</dbReference>
<dbReference type="InterPro" id="IPR001867">
    <property type="entry name" value="OmpR/PhoB-type_DNA-bd"/>
</dbReference>
<feature type="domain" description="OmpR/PhoB-type" evidence="7">
    <location>
        <begin position="1"/>
        <end position="108"/>
    </location>
</feature>
<dbReference type="EMBL" id="BONW01000036">
    <property type="protein sequence ID" value="GIG91310.1"/>
    <property type="molecule type" value="Genomic_DNA"/>
</dbReference>
<reference evidence="8 9" key="1">
    <citation type="submission" date="2021-01" db="EMBL/GenBank/DDBJ databases">
        <title>Whole genome shotgun sequence of Plantactinospora endophytica NBRC 110450.</title>
        <authorList>
            <person name="Komaki H."/>
            <person name="Tamura T."/>
        </authorList>
    </citation>
    <scope>NUCLEOTIDE SEQUENCE [LARGE SCALE GENOMIC DNA]</scope>
    <source>
        <strain evidence="8 9">NBRC 110450</strain>
    </source>
</reference>
<dbReference type="InterPro" id="IPR036388">
    <property type="entry name" value="WH-like_DNA-bd_sf"/>
</dbReference>
<keyword evidence="2" id="KW-0805">Transcription regulation</keyword>
<gene>
    <name evidence="8" type="ORF">Pen02_62460</name>
</gene>
<dbReference type="InterPro" id="IPR011990">
    <property type="entry name" value="TPR-like_helical_dom_sf"/>
</dbReference>
<dbReference type="InterPro" id="IPR016032">
    <property type="entry name" value="Sig_transdc_resp-reg_C-effctor"/>
</dbReference>
<dbReference type="SUPFAM" id="SSF48452">
    <property type="entry name" value="TPR-like"/>
    <property type="match status" value="1"/>
</dbReference>
<evidence type="ECO:0000256" key="5">
    <source>
        <dbReference type="PROSITE-ProRule" id="PRU01091"/>
    </source>
</evidence>
<accession>A0ABQ4E9F9</accession>
<comment type="similarity">
    <text evidence="1">Belongs to the AfsR/DnrI/RedD regulatory family.</text>
</comment>
<feature type="region of interest" description="Disordered" evidence="6">
    <location>
        <begin position="621"/>
        <end position="643"/>
    </location>
</feature>
<dbReference type="PANTHER" id="PTHR35807:SF1">
    <property type="entry name" value="TRANSCRIPTIONAL REGULATOR REDD"/>
    <property type="match status" value="1"/>
</dbReference>
<keyword evidence="4" id="KW-0804">Transcription</keyword>
<keyword evidence="9" id="KW-1185">Reference proteome</keyword>
<evidence type="ECO:0000313" key="9">
    <source>
        <dbReference type="Proteomes" id="UP000646749"/>
    </source>
</evidence>
<dbReference type="InterPro" id="IPR027417">
    <property type="entry name" value="P-loop_NTPase"/>
</dbReference>
<dbReference type="SUPFAM" id="SSF46894">
    <property type="entry name" value="C-terminal effector domain of the bipartite response regulators"/>
    <property type="match status" value="1"/>
</dbReference>
<dbReference type="Gene3D" id="3.40.50.300">
    <property type="entry name" value="P-loop containing nucleotide triphosphate hydrolases"/>
    <property type="match status" value="1"/>
</dbReference>
<dbReference type="SMART" id="SM01043">
    <property type="entry name" value="BTAD"/>
    <property type="match status" value="1"/>
</dbReference>
<feature type="DNA-binding region" description="OmpR/PhoB-type" evidence="5">
    <location>
        <begin position="1"/>
        <end position="108"/>
    </location>
</feature>
<evidence type="ECO:0000256" key="3">
    <source>
        <dbReference type="ARBA" id="ARBA00023125"/>
    </source>
</evidence>
<dbReference type="Proteomes" id="UP000646749">
    <property type="component" value="Unassembled WGS sequence"/>
</dbReference>
<protein>
    <recommendedName>
        <fullName evidence="7">OmpR/PhoB-type domain-containing protein</fullName>
    </recommendedName>
</protein>